<dbReference type="PANTHER" id="PTHR48125:SF10">
    <property type="entry name" value="OS12G0136300 PROTEIN"/>
    <property type="match status" value="1"/>
</dbReference>
<dbReference type="InterPro" id="IPR036770">
    <property type="entry name" value="Ankyrin_rpt-contain_sf"/>
</dbReference>
<feature type="compositionally biased region" description="Low complexity" evidence="3">
    <location>
        <begin position="921"/>
        <end position="940"/>
    </location>
</feature>
<name>A0A0L0RYL8_ALLM3</name>
<dbReference type="PANTHER" id="PTHR48125">
    <property type="entry name" value="LP07818P1"/>
    <property type="match status" value="1"/>
</dbReference>
<feature type="region of interest" description="Disordered" evidence="3">
    <location>
        <begin position="1"/>
        <end position="95"/>
    </location>
</feature>
<dbReference type="EMBL" id="GG745329">
    <property type="protein sequence ID" value="KNE55245.1"/>
    <property type="molecule type" value="Genomic_DNA"/>
</dbReference>
<keyword evidence="2" id="KW-0175">Coiled coil</keyword>
<feature type="compositionally biased region" description="Low complexity" evidence="3">
    <location>
        <begin position="57"/>
        <end position="84"/>
    </location>
</feature>
<dbReference type="STRING" id="578462.A0A0L0RYL8"/>
<dbReference type="PROSITE" id="PS50297">
    <property type="entry name" value="ANK_REP_REGION"/>
    <property type="match status" value="1"/>
</dbReference>
<dbReference type="Proteomes" id="UP000054350">
    <property type="component" value="Unassembled WGS sequence"/>
</dbReference>
<reference evidence="5" key="2">
    <citation type="submission" date="2009-11" db="EMBL/GenBank/DDBJ databases">
        <title>The Genome Sequence of Allomyces macrogynus strain ATCC 38327.</title>
        <authorList>
            <consortium name="The Broad Institute Genome Sequencing Platform"/>
            <person name="Russ C."/>
            <person name="Cuomo C."/>
            <person name="Shea T."/>
            <person name="Young S.K."/>
            <person name="Zeng Q."/>
            <person name="Koehrsen M."/>
            <person name="Haas B."/>
            <person name="Borodovsky M."/>
            <person name="Guigo R."/>
            <person name="Alvarado L."/>
            <person name="Berlin A."/>
            <person name="Borenstein D."/>
            <person name="Chen Z."/>
            <person name="Engels R."/>
            <person name="Freedman E."/>
            <person name="Gellesch M."/>
            <person name="Goldberg J."/>
            <person name="Griggs A."/>
            <person name="Gujja S."/>
            <person name="Heiman D."/>
            <person name="Hepburn T."/>
            <person name="Howarth C."/>
            <person name="Jen D."/>
            <person name="Larson L."/>
            <person name="Lewis B."/>
            <person name="Mehta T."/>
            <person name="Park D."/>
            <person name="Pearson M."/>
            <person name="Roberts A."/>
            <person name="Saif S."/>
            <person name="Shenoy N."/>
            <person name="Sisk P."/>
            <person name="Stolte C."/>
            <person name="Sykes S."/>
            <person name="Walk T."/>
            <person name="White J."/>
            <person name="Yandava C."/>
            <person name="Burger G."/>
            <person name="Gray M.W."/>
            <person name="Holland P.W.H."/>
            <person name="King N."/>
            <person name="Lang F.B.F."/>
            <person name="Roger A.J."/>
            <person name="Ruiz-Trillo I."/>
            <person name="Lander E."/>
            <person name="Nusbaum C."/>
        </authorList>
    </citation>
    <scope>NUCLEOTIDE SEQUENCE [LARGE SCALE GENOMIC DNA]</scope>
    <source>
        <strain evidence="5">ATCC 38327</strain>
    </source>
</reference>
<sequence>MPHRVANSAAGPLPQHGSSLSHQAAAPTTQNQPFQMHQQHAAHLHSRPRSIHDHASPAHAPAAAAAVAPPTTSALASPSASAAPGIPPAPVPSDPVALARLDADLATLVDQADRDPRGPAGRRLRAHLSWAVTLTPSPFGTPVPQIRALAYETTPLHLAVLAGCVRTVKRIVDRFRSDGTVADVDAADSLGRTPLLACIFGVDALDITPENLPWVSHVHPHHAAILDVLVANVPPTVFGQGHPCIHHISPLILASYLGKDKYVTRMLEAGADVDAVDSHNGTALMYAARDNHVETVKTLLDYGASVTHRDDNGWTALDYGMRYDEVRTLLQETLKLDEEAASAPNMSDPQNRHEPPLDYDNPPPSSSLTPLRTLAQSMSLDPGGAVAAAPPVHAQPPPPPVSASANGHSAAAVTAAATAAALSAEDRVQHMYHEYCKVVEYANRIRGFEAFWMDRWYELVCRTIQFLDSGAQVAAHRRSSVTGDADAAQLELAIVEENLLEIDRDAREAQITVQTLKDHYDRHLETTRPRGLRAGRAPAETRTRAAPAGTGHCGRCKREVAANVDGEPDVGALLRGFDASGGTTALPAMSPSASAGRSRVNTSASTMTAATTATLLPILDEVQARCMAVEAEVRRLREQNMHLLREVDQKDGTIRLFEHQVTWLKLNHETITTQQSQTLNLQAQALQNLVSTTTAVAAHSSSMDRLPTSVTSTSGGAGGTTPASTSVTGTLPTPPTPAGMPTSTGFETSSAPSSTQGTIPPVDNDPQHFHHAHQRRATAASAASSVTARTGTSVFPSLVRHRARPNLNGHAPAPPVRGQYSAAVASTPRSTLDDTDDDLPGASSGGGARARPSDDDEDYDNEVVVSHGGRVRRRRVRVGTGPSSRLPPHPRACITARAPRSNRHCGTISRPRRRVRRRRSSPVAPRQPRGLSSTRRTCTVVRRRRGPGLRRPRSRRSSARLAGMGAG</sequence>
<evidence type="ECO:0000256" key="3">
    <source>
        <dbReference type="SAM" id="MobiDB-lite"/>
    </source>
</evidence>
<dbReference type="VEuPathDB" id="FungiDB:AMAG_17762"/>
<dbReference type="PROSITE" id="PS50088">
    <property type="entry name" value="ANK_REPEAT"/>
    <property type="match status" value="2"/>
</dbReference>
<dbReference type="SMART" id="SM00248">
    <property type="entry name" value="ANK"/>
    <property type="match status" value="3"/>
</dbReference>
<dbReference type="AlphaFoldDB" id="A0A0L0RYL8"/>
<evidence type="ECO:0000256" key="1">
    <source>
        <dbReference type="PROSITE-ProRule" id="PRU00023"/>
    </source>
</evidence>
<dbReference type="Gene3D" id="1.25.40.20">
    <property type="entry name" value="Ankyrin repeat-containing domain"/>
    <property type="match status" value="1"/>
</dbReference>
<feature type="compositionally biased region" description="Low complexity" evidence="3">
    <location>
        <begin position="699"/>
        <end position="731"/>
    </location>
</feature>
<dbReference type="SUPFAM" id="SSF48403">
    <property type="entry name" value="Ankyrin repeat"/>
    <property type="match status" value="1"/>
</dbReference>
<keyword evidence="5" id="KW-1185">Reference proteome</keyword>
<feature type="repeat" description="ANK" evidence="1">
    <location>
        <begin position="279"/>
        <end position="311"/>
    </location>
</feature>
<evidence type="ECO:0000313" key="5">
    <source>
        <dbReference type="Proteomes" id="UP000054350"/>
    </source>
</evidence>
<feature type="compositionally biased region" description="Polar residues" evidence="3">
    <location>
        <begin position="746"/>
        <end position="758"/>
    </location>
</feature>
<feature type="region of interest" description="Disordered" evidence="3">
    <location>
        <begin position="530"/>
        <end position="552"/>
    </location>
</feature>
<reference evidence="4 5" key="1">
    <citation type="submission" date="2009-11" db="EMBL/GenBank/DDBJ databases">
        <title>Annotation of Allomyces macrogynus ATCC 38327.</title>
        <authorList>
            <consortium name="The Broad Institute Genome Sequencing Platform"/>
            <person name="Russ C."/>
            <person name="Cuomo C."/>
            <person name="Burger G."/>
            <person name="Gray M.W."/>
            <person name="Holland P.W.H."/>
            <person name="King N."/>
            <person name="Lang F.B.F."/>
            <person name="Roger A.J."/>
            <person name="Ruiz-Trillo I."/>
            <person name="Young S.K."/>
            <person name="Zeng Q."/>
            <person name="Gargeya S."/>
            <person name="Fitzgerald M."/>
            <person name="Haas B."/>
            <person name="Abouelleil A."/>
            <person name="Alvarado L."/>
            <person name="Arachchi H.M."/>
            <person name="Berlin A."/>
            <person name="Chapman S.B."/>
            <person name="Gearin G."/>
            <person name="Goldberg J."/>
            <person name="Griggs A."/>
            <person name="Gujja S."/>
            <person name="Hansen M."/>
            <person name="Heiman D."/>
            <person name="Howarth C."/>
            <person name="Larimer J."/>
            <person name="Lui A."/>
            <person name="MacDonald P.J.P."/>
            <person name="McCowen C."/>
            <person name="Montmayeur A."/>
            <person name="Murphy C."/>
            <person name="Neiman D."/>
            <person name="Pearson M."/>
            <person name="Priest M."/>
            <person name="Roberts A."/>
            <person name="Saif S."/>
            <person name="Shea T."/>
            <person name="Sisk P."/>
            <person name="Stolte C."/>
            <person name="Sykes S."/>
            <person name="Wortman J."/>
            <person name="Nusbaum C."/>
            <person name="Birren B."/>
        </authorList>
    </citation>
    <scope>NUCLEOTIDE SEQUENCE [LARGE SCALE GENOMIC DNA]</scope>
    <source>
        <strain evidence="4 5">ATCC 38327</strain>
    </source>
</reference>
<proteinExistence type="predicted"/>
<dbReference type="Pfam" id="PF12796">
    <property type="entry name" value="Ank_2"/>
    <property type="match status" value="1"/>
</dbReference>
<dbReference type="OrthoDB" id="539213at2759"/>
<feature type="repeat" description="ANK" evidence="1">
    <location>
        <begin position="246"/>
        <end position="278"/>
    </location>
</feature>
<gene>
    <name evidence="4" type="ORF">AMAG_17762</name>
</gene>
<protein>
    <submittedName>
        <fullName evidence="4">Uncharacterized protein</fullName>
    </submittedName>
</protein>
<feature type="compositionally biased region" description="Basic residues" evidence="3">
    <location>
        <begin position="941"/>
        <end position="958"/>
    </location>
</feature>
<feature type="compositionally biased region" description="Polar residues" evidence="3">
    <location>
        <begin position="16"/>
        <end position="38"/>
    </location>
</feature>
<organism evidence="4 5">
    <name type="scientific">Allomyces macrogynus (strain ATCC 38327)</name>
    <name type="common">Allomyces javanicus var. macrogynus</name>
    <dbReference type="NCBI Taxonomy" id="578462"/>
    <lineage>
        <taxon>Eukaryota</taxon>
        <taxon>Fungi</taxon>
        <taxon>Fungi incertae sedis</taxon>
        <taxon>Blastocladiomycota</taxon>
        <taxon>Blastocladiomycetes</taxon>
        <taxon>Blastocladiales</taxon>
        <taxon>Blastocladiaceae</taxon>
        <taxon>Allomyces</taxon>
    </lineage>
</organism>
<accession>A0A0L0RYL8</accession>
<feature type="region of interest" description="Disordered" evidence="3">
    <location>
        <begin position="699"/>
        <end position="967"/>
    </location>
</feature>
<feature type="coiled-coil region" evidence="2">
    <location>
        <begin position="619"/>
        <end position="646"/>
    </location>
</feature>
<dbReference type="InterPro" id="IPR002110">
    <property type="entry name" value="Ankyrin_rpt"/>
</dbReference>
<keyword evidence="1" id="KW-0040">ANK repeat</keyword>
<feature type="compositionally biased region" description="Low complexity" evidence="3">
    <location>
        <begin position="532"/>
        <end position="550"/>
    </location>
</feature>
<dbReference type="eggNOG" id="KOG0504">
    <property type="taxonomic scope" value="Eukaryota"/>
</dbReference>
<evidence type="ECO:0000313" key="4">
    <source>
        <dbReference type="EMBL" id="KNE55245.1"/>
    </source>
</evidence>
<feature type="compositionally biased region" description="Basic residues" evidence="3">
    <location>
        <begin position="910"/>
        <end position="920"/>
    </location>
</feature>
<feature type="compositionally biased region" description="Basic residues" evidence="3">
    <location>
        <begin position="40"/>
        <end position="49"/>
    </location>
</feature>
<feature type="region of interest" description="Disordered" evidence="3">
    <location>
        <begin position="382"/>
        <end position="407"/>
    </location>
</feature>
<evidence type="ECO:0000256" key="2">
    <source>
        <dbReference type="SAM" id="Coils"/>
    </source>
</evidence>
<feature type="compositionally biased region" description="Low complexity" evidence="3">
    <location>
        <begin position="777"/>
        <end position="790"/>
    </location>
</feature>
<feature type="region of interest" description="Disordered" evidence="3">
    <location>
        <begin position="340"/>
        <end position="370"/>
    </location>
</feature>